<reference evidence="2 3" key="1">
    <citation type="journal article" date="2013" name="PLoS ONE">
        <title>Genome-Wide Relatedness of Treponema pedis, from Gingiva and Necrotic Skin Lesions of Pigs, with the Human Oral Pathogen Treponema denticola.</title>
        <authorList>
            <person name="Svartstrom O."/>
            <person name="Mushtaq M."/>
            <person name="Pringle M."/>
            <person name="Segerman B."/>
        </authorList>
    </citation>
    <scope>NUCLEOTIDE SEQUENCE [LARGE SCALE GENOMIC DNA]</scope>
    <source>
        <strain evidence="2">T A4</strain>
    </source>
</reference>
<keyword evidence="1" id="KW-0812">Transmembrane</keyword>
<evidence type="ECO:0000313" key="3">
    <source>
        <dbReference type="Proteomes" id="UP000015620"/>
    </source>
</evidence>
<sequence length="51" mass="6239">MKRGFLYFLFKPFRISLKYFFLKISSLVFEGFYPLLEVFAFTFLIDECMSF</sequence>
<dbReference type="HOGENOM" id="CLU_3105048_0_0_12"/>
<accession>S5ZNZ0</accession>
<feature type="transmembrane region" description="Helical" evidence="1">
    <location>
        <begin position="20"/>
        <end position="45"/>
    </location>
</feature>
<evidence type="ECO:0000313" key="2">
    <source>
        <dbReference type="EMBL" id="AGT44347.1"/>
    </source>
</evidence>
<protein>
    <submittedName>
        <fullName evidence="2">Uncharacterized protein</fullName>
    </submittedName>
</protein>
<keyword evidence="1" id="KW-1133">Transmembrane helix</keyword>
<dbReference type="PATRIC" id="fig|1291379.3.peg.1846"/>
<gene>
    <name evidence="2" type="ORF">TPE_1873</name>
</gene>
<dbReference type="EMBL" id="CP004120">
    <property type="protein sequence ID" value="AGT44347.1"/>
    <property type="molecule type" value="Genomic_DNA"/>
</dbReference>
<dbReference type="Proteomes" id="UP000015620">
    <property type="component" value="Chromosome"/>
</dbReference>
<evidence type="ECO:0000256" key="1">
    <source>
        <dbReference type="SAM" id="Phobius"/>
    </source>
</evidence>
<proteinExistence type="predicted"/>
<dbReference type="AlphaFoldDB" id="S5ZNZ0"/>
<dbReference type="KEGG" id="tped:TPE_1873"/>
<name>S5ZNZ0_9SPIR</name>
<keyword evidence="3" id="KW-1185">Reference proteome</keyword>
<keyword evidence="1" id="KW-0472">Membrane</keyword>
<dbReference type="STRING" id="1291379.TPE_1873"/>
<organism evidence="2 3">
    <name type="scientific">Treponema pedis str. T A4</name>
    <dbReference type="NCBI Taxonomy" id="1291379"/>
    <lineage>
        <taxon>Bacteria</taxon>
        <taxon>Pseudomonadati</taxon>
        <taxon>Spirochaetota</taxon>
        <taxon>Spirochaetia</taxon>
        <taxon>Spirochaetales</taxon>
        <taxon>Treponemataceae</taxon>
        <taxon>Treponema</taxon>
    </lineage>
</organism>